<dbReference type="AlphaFoldDB" id="A0A5B7K7H9"/>
<gene>
    <name evidence="2" type="ORF">E2C01_098380</name>
</gene>
<feature type="region of interest" description="Disordered" evidence="1">
    <location>
        <begin position="32"/>
        <end position="53"/>
    </location>
</feature>
<proteinExistence type="predicted"/>
<evidence type="ECO:0000313" key="3">
    <source>
        <dbReference type="Proteomes" id="UP000324222"/>
    </source>
</evidence>
<sequence>MISFVSSSTTPPIMDPDIDAKSRVTVCKTLSPPRRRTPERLLLPRRTLHPADR</sequence>
<accession>A0A5B7K7H9</accession>
<comment type="caution">
    <text evidence="2">The sequence shown here is derived from an EMBL/GenBank/DDBJ whole genome shotgun (WGS) entry which is preliminary data.</text>
</comment>
<protein>
    <submittedName>
        <fullName evidence="2">Uncharacterized protein</fullName>
    </submittedName>
</protein>
<dbReference type="EMBL" id="VSRR010133060">
    <property type="protein sequence ID" value="MPD02776.1"/>
    <property type="molecule type" value="Genomic_DNA"/>
</dbReference>
<organism evidence="2 3">
    <name type="scientific">Portunus trituberculatus</name>
    <name type="common">Swimming crab</name>
    <name type="synonym">Neptunus trituberculatus</name>
    <dbReference type="NCBI Taxonomy" id="210409"/>
    <lineage>
        <taxon>Eukaryota</taxon>
        <taxon>Metazoa</taxon>
        <taxon>Ecdysozoa</taxon>
        <taxon>Arthropoda</taxon>
        <taxon>Crustacea</taxon>
        <taxon>Multicrustacea</taxon>
        <taxon>Malacostraca</taxon>
        <taxon>Eumalacostraca</taxon>
        <taxon>Eucarida</taxon>
        <taxon>Decapoda</taxon>
        <taxon>Pleocyemata</taxon>
        <taxon>Brachyura</taxon>
        <taxon>Eubrachyura</taxon>
        <taxon>Portunoidea</taxon>
        <taxon>Portunidae</taxon>
        <taxon>Portuninae</taxon>
        <taxon>Portunus</taxon>
    </lineage>
</organism>
<evidence type="ECO:0000313" key="2">
    <source>
        <dbReference type="EMBL" id="MPD02776.1"/>
    </source>
</evidence>
<evidence type="ECO:0000256" key="1">
    <source>
        <dbReference type="SAM" id="MobiDB-lite"/>
    </source>
</evidence>
<dbReference type="Proteomes" id="UP000324222">
    <property type="component" value="Unassembled WGS sequence"/>
</dbReference>
<reference evidence="2 3" key="1">
    <citation type="submission" date="2019-05" db="EMBL/GenBank/DDBJ databases">
        <title>Another draft genome of Portunus trituberculatus and its Hox gene families provides insights of decapod evolution.</title>
        <authorList>
            <person name="Jeong J.-H."/>
            <person name="Song I."/>
            <person name="Kim S."/>
            <person name="Choi T."/>
            <person name="Kim D."/>
            <person name="Ryu S."/>
            <person name="Kim W."/>
        </authorList>
    </citation>
    <scope>NUCLEOTIDE SEQUENCE [LARGE SCALE GENOMIC DNA]</scope>
    <source>
        <tissue evidence="2">Muscle</tissue>
    </source>
</reference>
<keyword evidence="3" id="KW-1185">Reference proteome</keyword>
<name>A0A5B7K7H9_PORTR</name>